<dbReference type="InterPro" id="IPR001005">
    <property type="entry name" value="SANT/Myb"/>
</dbReference>
<keyword evidence="3" id="KW-1185">Reference proteome</keyword>
<dbReference type="InterPro" id="IPR044822">
    <property type="entry name" value="Myb_DNA-bind_4"/>
</dbReference>
<evidence type="ECO:0000313" key="3">
    <source>
        <dbReference type="Proteomes" id="UP001159042"/>
    </source>
</evidence>
<evidence type="ECO:0000259" key="1">
    <source>
        <dbReference type="PROSITE" id="PS50090"/>
    </source>
</evidence>
<organism evidence="2 3">
    <name type="scientific">Exocentrus adspersus</name>
    <dbReference type="NCBI Taxonomy" id="1586481"/>
    <lineage>
        <taxon>Eukaryota</taxon>
        <taxon>Metazoa</taxon>
        <taxon>Ecdysozoa</taxon>
        <taxon>Arthropoda</taxon>
        <taxon>Hexapoda</taxon>
        <taxon>Insecta</taxon>
        <taxon>Pterygota</taxon>
        <taxon>Neoptera</taxon>
        <taxon>Endopterygota</taxon>
        <taxon>Coleoptera</taxon>
        <taxon>Polyphaga</taxon>
        <taxon>Cucujiformia</taxon>
        <taxon>Chrysomeloidea</taxon>
        <taxon>Cerambycidae</taxon>
        <taxon>Lamiinae</taxon>
        <taxon>Acanthocinini</taxon>
        <taxon>Exocentrus</taxon>
    </lineage>
</organism>
<feature type="domain" description="Myb-like" evidence="1">
    <location>
        <begin position="20"/>
        <end position="86"/>
    </location>
</feature>
<dbReference type="EMBL" id="JANEYG010000005">
    <property type="protein sequence ID" value="KAJ8923196.1"/>
    <property type="molecule type" value="Genomic_DNA"/>
</dbReference>
<proteinExistence type="predicted"/>
<gene>
    <name evidence="2" type="ORF">NQ315_001750</name>
</gene>
<reference evidence="2 3" key="1">
    <citation type="journal article" date="2023" name="Insect Mol. Biol.">
        <title>Genome sequencing provides insights into the evolution of gene families encoding plant cell wall-degrading enzymes in longhorned beetles.</title>
        <authorList>
            <person name="Shin N.R."/>
            <person name="Okamura Y."/>
            <person name="Kirsch R."/>
            <person name="Pauchet Y."/>
        </authorList>
    </citation>
    <scope>NUCLEOTIDE SEQUENCE [LARGE SCALE GENOMIC DNA]</scope>
    <source>
        <strain evidence="2">EAD_L_NR</strain>
    </source>
</reference>
<evidence type="ECO:0000313" key="2">
    <source>
        <dbReference type="EMBL" id="KAJ8923196.1"/>
    </source>
</evidence>
<dbReference type="AlphaFoldDB" id="A0AAV8WAD1"/>
<dbReference type="PROSITE" id="PS50090">
    <property type="entry name" value="MYB_LIKE"/>
    <property type="match status" value="1"/>
</dbReference>
<dbReference type="Pfam" id="PF13837">
    <property type="entry name" value="Myb_DNA-bind_4"/>
    <property type="match status" value="1"/>
</dbReference>
<comment type="caution">
    <text evidence="2">The sequence shown here is derived from an EMBL/GenBank/DDBJ whole genome shotgun (WGS) entry which is preliminary data.</text>
</comment>
<name>A0AAV8WAD1_9CUCU</name>
<sequence length="282" mass="32777">MDDAQAAADLKSDPNYIYITEEEQRSEWSYEATKELLKIYDEKSDLLDAGIITTQRKLWELTSKALAKKGFYYTGPQCENKWKALKRSYRNKLDRVQRLGSSKRPSPFEYEVSEILAKRPNESFIRSYTLKVDDFKNDDSFRKTKMNQSPGYSNDVKTEDSNAVDFKNVELVHEDSADGQTHEIIENGEPTYAVIDDTTQSALVQELGELKTNIMKHTKTQTQILQQVNEVQEKIVECLEKTVQGQEEAREIDKKRLEQQDEIVEQMKMQNELLEKLIERLS</sequence>
<accession>A0AAV8WAD1</accession>
<dbReference type="Proteomes" id="UP001159042">
    <property type="component" value="Unassembled WGS sequence"/>
</dbReference>
<protein>
    <recommendedName>
        <fullName evidence="1">Myb-like domain-containing protein</fullName>
    </recommendedName>
</protein>
<dbReference type="Gene3D" id="1.10.10.60">
    <property type="entry name" value="Homeodomain-like"/>
    <property type="match status" value="1"/>
</dbReference>